<evidence type="ECO:0000256" key="2">
    <source>
        <dbReference type="ARBA" id="ARBA00022741"/>
    </source>
</evidence>
<name>A0A5P3MPZ1_NEIAN</name>
<dbReference type="SUPFAM" id="SSF52210">
    <property type="entry name" value="Succinyl-CoA synthetase domains"/>
    <property type="match status" value="1"/>
</dbReference>
<evidence type="ECO:0000256" key="1">
    <source>
        <dbReference type="ARBA" id="ARBA00022598"/>
    </source>
</evidence>
<dbReference type="Gene3D" id="3.40.630.30">
    <property type="match status" value="1"/>
</dbReference>
<dbReference type="Gene3D" id="3.40.50.720">
    <property type="entry name" value="NAD(P)-binding Rossmann-like Domain"/>
    <property type="match status" value="1"/>
</dbReference>
<dbReference type="InterPro" id="IPR016181">
    <property type="entry name" value="Acyl_CoA_acyltransferase"/>
</dbReference>
<dbReference type="Gene3D" id="3.40.50.261">
    <property type="entry name" value="Succinyl-CoA synthetase domains"/>
    <property type="match status" value="1"/>
</dbReference>
<dbReference type="Pfam" id="PF13607">
    <property type="entry name" value="Succ_CoA_lig"/>
    <property type="match status" value="1"/>
</dbReference>
<dbReference type="Pfam" id="PF13380">
    <property type="entry name" value="CoA_binding_2"/>
    <property type="match status" value="1"/>
</dbReference>
<evidence type="ECO:0000256" key="3">
    <source>
        <dbReference type="ARBA" id="ARBA00022840"/>
    </source>
</evidence>
<evidence type="ECO:0000313" key="6">
    <source>
        <dbReference type="Proteomes" id="UP000325536"/>
    </source>
</evidence>
<keyword evidence="2" id="KW-0547">Nucleotide-binding</keyword>
<dbReference type="PROSITE" id="PS51186">
    <property type="entry name" value="GNAT"/>
    <property type="match status" value="1"/>
</dbReference>
<evidence type="ECO:0000259" key="4">
    <source>
        <dbReference type="PROSITE" id="PS51186"/>
    </source>
</evidence>
<evidence type="ECO:0000313" key="5">
    <source>
        <dbReference type="EMBL" id="QEY23626.1"/>
    </source>
</evidence>
<gene>
    <name evidence="5" type="ORF">D0T90_03180</name>
</gene>
<keyword evidence="6" id="KW-1185">Reference proteome</keyword>
<dbReference type="KEGG" id="naq:D0T90_03180"/>
<protein>
    <submittedName>
        <fullName evidence="5">GNAT family N-acetyltransferase</fullName>
    </submittedName>
</protein>
<dbReference type="SUPFAM" id="SSF51735">
    <property type="entry name" value="NAD(P)-binding Rossmann-fold domains"/>
    <property type="match status" value="1"/>
</dbReference>
<proteinExistence type="predicted"/>
<sequence length="790" mass="86620">MPAQPMPGYFFSPQHIILVGASERAHSLGERILSALLGSAYQGKITPVNLRHPAVAGLQAYSALSKIREPADLVLAVTPPDSYDALFRACRKQQFHHVIVIQDWETHNEDAWRTAAAAIRRHNGDELNISVCNSAAIQLPANGLNTGILPDFPAGHTAILTGATSVSSEISQMLQRMRQGVSRHISLNYALSPTTSADWLNRFGHNRHTRVAVVHYNPLENPRKLFSAIRSFTRHTPLVLYSSHDADTEERAVLHALARHANFLPVFGSEELEAALHAALGNLKPVANLSILSDTPSGWLDAPARAFGINTIRPSEKTVPRHGYIGSHPTPTQFRSFSVKALQNNHTEALLTVIAPKSNEDELAATQILKRLAQQSDTPLLISSKNADGLLHFSRPMQALQAISLCNTAEHLRQIQQQIAPPKSGRLKTIHTQAVDKAIAAKDWGALADALGLPEYQAKPSHPAAQLVFKRHPHYGAVLTASTQGNTLALLPPFTTADQNRLAEFLDSGRLKNALNRLLHALNFLTKEERIFGEILIYLGSNGLSSDFKPSEKPKTRTAAKSLQNAAEFIRSRNAAAADFLLHTGEAAAGLLSKTEADEPPPPETVLAPYPSDYPQTLTLKNGQTATVRPFEPEDAEAKQTFVRSLSPEARYTRFMAHTNELPQPTLARFSKLDYSSEGAFIAENADDIIIGISRFSRLSRDECEFGITLSESARGSGLAQELMRQIILLAAKQGYRSMSAEILKTNTAMLKLAEKTGFTLIESDQDKELYQAKLNLSATPEAPKRKFRQ</sequence>
<dbReference type="PANTHER" id="PTHR43334:SF1">
    <property type="entry name" value="3-HYDROXYPROPIONATE--COA LIGASE [ADP-FORMING]"/>
    <property type="match status" value="1"/>
</dbReference>
<reference evidence="5 6" key="1">
    <citation type="submission" date="2018-08" db="EMBL/GenBank/DDBJ databases">
        <title>Neisseria animalis ATCC 49930 complete genome.</title>
        <authorList>
            <person name="Veseli I.A."/>
            <person name="Mascarenhas dos Santos A.C."/>
            <person name="Buttler R."/>
            <person name="Pombert J.-F."/>
        </authorList>
    </citation>
    <scope>NUCLEOTIDE SEQUENCE [LARGE SCALE GENOMIC DNA]</scope>
    <source>
        <strain evidence="5 6">ATCC 49930</strain>
    </source>
</reference>
<dbReference type="GO" id="GO:0005524">
    <property type="term" value="F:ATP binding"/>
    <property type="evidence" value="ECO:0007669"/>
    <property type="project" value="UniProtKB-KW"/>
</dbReference>
<keyword evidence="1" id="KW-0436">Ligase</keyword>
<dbReference type="Pfam" id="PF13302">
    <property type="entry name" value="Acetyltransf_3"/>
    <property type="match status" value="1"/>
</dbReference>
<dbReference type="CDD" id="cd04301">
    <property type="entry name" value="NAT_SF"/>
    <property type="match status" value="1"/>
</dbReference>
<keyword evidence="5" id="KW-0808">Transferase</keyword>
<accession>A0A5P3MPZ1</accession>
<organism evidence="5 6">
    <name type="scientific">Neisseria animalis</name>
    <dbReference type="NCBI Taxonomy" id="492"/>
    <lineage>
        <taxon>Bacteria</taxon>
        <taxon>Pseudomonadati</taxon>
        <taxon>Pseudomonadota</taxon>
        <taxon>Betaproteobacteria</taxon>
        <taxon>Neisseriales</taxon>
        <taxon>Neisseriaceae</taxon>
        <taxon>Neisseria</taxon>
    </lineage>
</organism>
<dbReference type="AlphaFoldDB" id="A0A5P3MPZ1"/>
<dbReference type="GO" id="GO:0016747">
    <property type="term" value="F:acyltransferase activity, transferring groups other than amino-acyl groups"/>
    <property type="evidence" value="ECO:0007669"/>
    <property type="project" value="InterPro"/>
</dbReference>
<dbReference type="Proteomes" id="UP000325536">
    <property type="component" value="Chromosome"/>
</dbReference>
<dbReference type="InterPro" id="IPR003781">
    <property type="entry name" value="CoA-bd"/>
</dbReference>
<keyword evidence="3" id="KW-0067">ATP-binding</keyword>
<dbReference type="InterPro" id="IPR032875">
    <property type="entry name" value="Succ_CoA_lig_flav_dom"/>
</dbReference>
<dbReference type="RefSeq" id="WP_123795022.1">
    <property type="nucleotide sequence ID" value="NZ_CP031699.1"/>
</dbReference>
<dbReference type="SUPFAM" id="SSF55729">
    <property type="entry name" value="Acyl-CoA N-acyltransferases (Nat)"/>
    <property type="match status" value="1"/>
</dbReference>
<dbReference type="EMBL" id="CP031699">
    <property type="protein sequence ID" value="QEY23626.1"/>
    <property type="molecule type" value="Genomic_DNA"/>
</dbReference>
<dbReference type="PANTHER" id="PTHR43334">
    <property type="entry name" value="ACETATE--COA LIGASE [ADP-FORMING]"/>
    <property type="match status" value="1"/>
</dbReference>
<dbReference type="GO" id="GO:0016874">
    <property type="term" value="F:ligase activity"/>
    <property type="evidence" value="ECO:0007669"/>
    <property type="project" value="UniProtKB-KW"/>
</dbReference>
<dbReference type="InterPro" id="IPR036291">
    <property type="entry name" value="NAD(P)-bd_dom_sf"/>
</dbReference>
<dbReference type="OrthoDB" id="9807426at2"/>
<dbReference type="SMART" id="SM00881">
    <property type="entry name" value="CoA_binding"/>
    <property type="match status" value="1"/>
</dbReference>
<dbReference type="InterPro" id="IPR051538">
    <property type="entry name" value="Acyl-CoA_Synth/Transferase"/>
</dbReference>
<feature type="domain" description="N-acetyltransferase" evidence="4">
    <location>
        <begin position="626"/>
        <end position="778"/>
    </location>
</feature>
<dbReference type="InterPro" id="IPR016102">
    <property type="entry name" value="Succinyl-CoA_synth-like"/>
</dbReference>
<dbReference type="InterPro" id="IPR000182">
    <property type="entry name" value="GNAT_dom"/>
</dbReference>